<gene>
    <name evidence="5" type="ORF">E1294_49810</name>
</gene>
<protein>
    <submittedName>
        <fullName evidence="5">Glycosyltransferase</fullName>
    </submittedName>
</protein>
<feature type="non-terminal residue" evidence="5">
    <location>
        <position position="1"/>
    </location>
</feature>
<feature type="transmembrane region" description="Helical" evidence="4">
    <location>
        <begin position="21"/>
        <end position="44"/>
    </location>
</feature>
<keyword evidence="6" id="KW-1185">Reference proteome</keyword>
<dbReference type="GO" id="GO:0016757">
    <property type="term" value="F:glycosyltransferase activity"/>
    <property type="evidence" value="ECO:0007669"/>
    <property type="project" value="UniProtKB-KW"/>
</dbReference>
<name>A0A4R4VQY9_9ACTN</name>
<evidence type="ECO:0000313" key="6">
    <source>
        <dbReference type="Proteomes" id="UP000294543"/>
    </source>
</evidence>
<dbReference type="AlphaFoldDB" id="A0A4R4VQY9"/>
<evidence type="ECO:0000256" key="2">
    <source>
        <dbReference type="ARBA" id="ARBA00022679"/>
    </source>
</evidence>
<feature type="compositionally biased region" description="Basic and acidic residues" evidence="3">
    <location>
        <begin position="113"/>
        <end position="127"/>
    </location>
</feature>
<organism evidence="5 6">
    <name type="scientific">Nonomuraea diastatica</name>
    <dbReference type="NCBI Taxonomy" id="1848329"/>
    <lineage>
        <taxon>Bacteria</taxon>
        <taxon>Bacillati</taxon>
        <taxon>Actinomycetota</taxon>
        <taxon>Actinomycetes</taxon>
        <taxon>Streptosporangiales</taxon>
        <taxon>Streptosporangiaceae</taxon>
        <taxon>Nonomuraea</taxon>
    </lineage>
</organism>
<dbReference type="OrthoDB" id="3268555at2"/>
<reference evidence="5 6" key="1">
    <citation type="submission" date="2019-03" db="EMBL/GenBank/DDBJ databases">
        <title>Draft genome sequences of novel Actinobacteria.</title>
        <authorList>
            <person name="Sahin N."/>
            <person name="Ay H."/>
            <person name="Saygin H."/>
        </authorList>
    </citation>
    <scope>NUCLEOTIDE SEQUENCE [LARGE SCALE GENOMIC DNA]</scope>
    <source>
        <strain evidence="5 6">KC712</strain>
    </source>
</reference>
<comment type="caution">
    <text evidence="5">The sequence shown here is derived from an EMBL/GenBank/DDBJ whole genome shotgun (WGS) entry which is preliminary data.</text>
</comment>
<dbReference type="PANTHER" id="PTHR12526">
    <property type="entry name" value="GLYCOSYLTRANSFERASE"/>
    <property type="match status" value="1"/>
</dbReference>
<dbReference type="Pfam" id="PF13692">
    <property type="entry name" value="Glyco_trans_1_4"/>
    <property type="match status" value="1"/>
</dbReference>
<dbReference type="EMBL" id="SMKP01000299">
    <property type="protein sequence ID" value="TDD05004.1"/>
    <property type="molecule type" value="Genomic_DNA"/>
</dbReference>
<sequence length="142" mass="14880">SLTPSRTTPVLRREVFHMGKIAIRASIALLAAGAFTTVAAALVMPSRWEGQPLTLRESLMAGTPAIASNVGGIPEILGKAGILVAYGDVEGLRRAVRKLLAEPGAAEMLAAEAERRGREMPGEDDAVRSVLSLYGGEDPMDG</sequence>
<evidence type="ECO:0000256" key="4">
    <source>
        <dbReference type="SAM" id="Phobius"/>
    </source>
</evidence>
<dbReference type="Gene3D" id="3.40.50.2000">
    <property type="entry name" value="Glycogen Phosphorylase B"/>
    <property type="match status" value="1"/>
</dbReference>
<feature type="region of interest" description="Disordered" evidence="3">
    <location>
        <begin position="113"/>
        <end position="142"/>
    </location>
</feature>
<evidence type="ECO:0000256" key="1">
    <source>
        <dbReference type="ARBA" id="ARBA00022676"/>
    </source>
</evidence>
<keyword evidence="2 5" id="KW-0808">Transferase</keyword>
<dbReference type="RefSeq" id="WP_132519672.1">
    <property type="nucleotide sequence ID" value="NZ_SMKP01000299.1"/>
</dbReference>
<evidence type="ECO:0000313" key="5">
    <source>
        <dbReference type="EMBL" id="TDD05004.1"/>
    </source>
</evidence>
<keyword evidence="4" id="KW-0812">Transmembrane</keyword>
<accession>A0A4R4VQY9</accession>
<evidence type="ECO:0000256" key="3">
    <source>
        <dbReference type="SAM" id="MobiDB-lite"/>
    </source>
</evidence>
<keyword evidence="4" id="KW-0472">Membrane</keyword>
<dbReference type="SUPFAM" id="SSF53756">
    <property type="entry name" value="UDP-Glycosyltransferase/glycogen phosphorylase"/>
    <property type="match status" value="1"/>
</dbReference>
<keyword evidence="1" id="KW-0328">Glycosyltransferase</keyword>
<proteinExistence type="predicted"/>
<dbReference type="Proteomes" id="UP000294543">
    <property type="component" value="Unassembled WGS sequence"/>
</dbReference>
<dbReference type="PANTHER" id="PTHR12526:SF510">
    <property type="entry name" value="D-INOSITOL 3-PHOSPHATE GLYCOSYLTRANSFERASE"/>
    <property type="match status" value="1"/>
</dbReference>
<keyword evidence="4" id="KW-1133">Transmembrane helix</keyword>